<dbReference type="Proteomes" id="UP000188388">
    <property type="component" value="Unassembled WGS sequence"/>
</dbReference>
<evidence type="ECO:0000313" key="3">
    <source>
        <dbReference type="Proteomes" id="UP000188388"/>
    </source>
</evidence>
<dbReference type="RefSeq" id="WP_077379126.1">
    <property type="nucleotide sequence ID" value="NZ_FTPD01000018.1"/>
</dbReference>
<organism evidence="2 3">
    <name type="scientific">Mesorhizobium prunaredense</name>
    <dbReference type="NCBI Taxonomy" id="1631249"/>
    <lineage>
        <taxon>Bacteria</taxon>
        <taxon>Pseudomonadati</taxon>
        <taxon>Pseudomonadota</taxon>
        <taxon>Alphaproteobacteria</taxon>
        <taxon>Hyphomicrobiales</taxon>
        <taxon>Phyllobacteriaceae</taxon>
        <taxon>Mesorhizobium</taxon>
    </lineage>
</organism>
<feature type="chain" id="PRO_5013114048" evidence="1">
    <location>
        <begin position="36"/>
        <end position="147"/>
    </location>
</feature>
<evidence type="ECO:0000313" key="2">
    <source>
        <dbReference type="EMBL" id="SIT56132.1"/>
    </source>
</evidence>
<dbReference type="AlphaFoldDB" id="A0A1R3V8A8"/>
<reference evidence="3" key="1">
    <citation type="submission" date="2017-01" db="EMBL/GenBank/DDBJ databases">
        <authorList>
            <person name="Brunel B."/>
        </authorList>
    </citation>
    <scope>NUCLEOTIDE SEQUENCE [LARGE SCALE GENOMIC DNA]</scope>
</reference>
<sequence length="147" mass="16343">MHLVIAALRWRSNRSKAALLLGSALFAASASVAWADALEVLQGVWVRERTDCTRVFEKIQGKVRFKDRTYASEDGFIITGNKGKGPVGGTCTISQVNEENDRFSALLTCADAVVSRKFSWSFRIIDATHFERFDAMVGAIKYKKCAF</sequence>
<keyword evidence="3" id="KW-1185">Reference proteome</keyword>
<evidence type="ECO:0000256" key="1">
    <source>
        <dbReference type="SAM" id="SignalP"/>
    </source>
</evidence>
<gene>
    <name evidence="2" type="ORF">BQ8794_250004</name>
</gene>
<name>A0A1R3V8A8_9HYPH</name>
<feature type="signal peptide" evidence="1">
    <location>
        <begin position="1"/>
        <end position="35"/>
    </location>
</feature>
<protein>
    <submittedName>
        <fullName evidence="2">Uncharacterized protein</fullName>
    </submittedName>
</protein>
<dbReference type="EMBL" id="FTPD01000018">
    <property type="protein sequence ID" value="SIT56132.1"/>
    <property type="molecule type" value="Genomic_DNA"/>
</dbReference>
<accession>A0A1R3V8A8</accession>
<keyword evidence="1" id="KW-0732">Signal</keyword>
<proteinExistence type="predicted"/>